<feature type="domain" description="Thiamine pyrophosphate enzyme N-terminal TPP-binding" evidence="13">
    <location>
        <begin position="80"/>
        <end position="184"/>
    </location>
</feature>
<evidence type="ECO:0000259" key="13">
    <source>
        <dbReference type="Pfam" id="PF02776"/>
    </source>
</evidence>
<accession>A0A8J4C1G1</accession>
<feature type="non-terminal residue" evidence="14">
    <location>
        <position position="304"/>
    </location>
</feature>
<dbReference type="InterPro" id="IPR029061">
    <property type="entry name" value="THDP-binding"/>
</dbReference>
<dbReference type="FunFam" id="3.40.50.970:FF:000019">
    <property type="entry name" value="Pyruvate decarboxylase isozyme"/>
    <property type="match status" value="1"/>
</dbReference>
<dbReference type="PANTHER" id="PTHR43452">
    <property type="entry name" value="PYRUVATE DECARBOXYLASE"/>
    <property type="match status" value="1"/>
</dbReference>
<dbReference type="InterPro" id="IPR047213">
    <property type="entry name" value="TPP_PYR_PDC_IPDC-like"/>
</dbReference>
<evidence type="ECO:0000256" key="8">
    <source>
        <dbReference type="ARBA" id="ARBA00022793"/>
    </source>
</evidence>
<dbReference type="Proteomes" id="UP000747110">
    <property type="component" value="Unassembled WGS sequence"/>
</dbReference>
<keyword evidence="11" id="KW-0456">Lyase</keyword>
<keyword evidence="7" id="KW-0479">Metal-binding</keyword>
<comment type="similarity">
    <text evidence="4">Belongs to the TPP enzyme family.</text>
</comment>
<dbReference type="GO" id="GO:0004737">
    <property type="term" value="F:pyruvate decarboxylase activity"/>
    <property type="evidence" value="ECO:0007669"/>
    <property type="project" value="UniProtKB-EC"/>
</dbReference>
<keyword evidence="8" id="KW-0210">Decarboxylase</keyword>
<proteinExistence type="inferred from homology"/>
<evidence type="ECO:0000256" key="6">
    <source>
        <dbReference type="ARBA" id="ARBA00013202"/>
    </source>
</evidence>
<dbReference type="EMBL" id="BNCP01000004">
    <property type="protein sequence ID" value="GIL72666.1"/>
    <property type="molecule type" value="Genomic_DNA"/>
</dbReference>
<dbReference type="GO" id="GO:0005829">
    <property type="term" value="C:cytosol"/>
    <property type="evidence" value="ECO:0007669"/>
    <property type="project" value="TreeGrafter"/>
</dbReference>
<evidence type="ECO:0000256" key="7">
    <source>
        <dbReference type="ARBA" id="ARBA00022723"/>
    </source>
</evidence>
<dbReference type="PANTHER" id="PTHR43452:SF1">
    <property type="entry name" value="PYRUVATE DECARBOXYLASE C186.09-RELATED"/>
    <property type="match status" value="1"/>
</dbReference>
<reference evidence="14" key="1">
    <citation type="journal article" date="2021" name="Proc. Natl. Acad. Sci. U.S.A.">
        <title>Three genomes in the algal genus Volvox reveal the fate of a haploid sex-determining region after a transition to homothallism.</title>
        <authorList>
            <person name="Yamamoto K."/>
            <person name="Hamaji T."/>
            <person name="Kawai-Toyooka H."/>
            <person name="Matsuzaki R."/>
            <person name="Takahashi F."/>
            <person name="Nishimura Y."/>
            <person name="Kawachi M."/>
            <person name="Noguchi H."/>
            <person name="Minakuchi Y."/>
            <person name="Umen J.G."/>
            <person name="Toyoda A."/>
            <person name="Nozaki H."/>
        </authorList>
    </citation>
    <scope>NUCLEOTIDE SEQUENCE</scope>
    <source>
        <strain evidence="14">NIES-3786</strain>
    </source>
</reference>
<protein>
    <recommendedName>
        <fullName evidence="6">pyruvate decarboxylase</fullName>
        <ecNumber evidence="6">4.1.1.1</ecNumber>
    </recommendedName>
</protein>
<evidence type="ECO:0000256" key="5">
    <source>
        <dbReference type="ARBA" id="ARBA00011881"/>
    </source>
</evidence>
<dbReference type="AlphaFoldDB" id="A0A8J4C1G1"/>
<keyword evidence="9" id="KW-0460">Magnesium</keyword>
<evidence type="ECO:0000256" key="4">
    <source>
        <dbReference type="ARBA" id="ARBA00007812"/>
    </source>
</evidence>
<evidence type="ECO:0000313" key="14">
    <source>
        <dbReference type="EMBL" id="GIL72666.1"/>
    </source>
</evidence>
<comment type="cofactor">
    <cofactor evidence="3">
        <name>thiamine diphosphate</name>
        <dbReference type="ChEBI" id="CHEBI:58937"/>
    </cofactor>
</comment>
<feature type="region of interest" description="Disordered" evidence="12">
    <location>
        <begin position="46"/>
        <end position="69"/>
    </location>
</feature>
<dbReference type="GO" id="GO:0030976">
    <property type="term" value="F:thiamine pyrophosphate binding"/>
    <property type="evidence" value="ECO:0007669"/>
    <property type="project" value="InterPro"/>
</dbReference>
<dbReference type="Gene3D" id="3.40.50.970">
    <property type="match status" value="1"/>
</dbReference>
<dbReference type="GO" id="GO:0000949">
    <property type="term" value="P:aromatic amino acid family catabolic process to alcohol via Ehrlich pathway"/>
    <property type="evidence" value="ECO:0007669"/>
    <property type="project" value="TreeGrafter"/>
</dbReference>
<dbReference type="EC" id="4.1.1.1" evidence="6"/>
<evidence type="ECO:0000256" key="1">
    <source>
        <dbReference type="ARBA" id="ARBA00001041"/>
    </source>
</evidence>
<evidence type="ECO:0000256" key="12">
    <source>
        <dbReference type="SAM" id="MobiDB-lite"/>
    </source>
</evidence>
<dbReference type="OrthoDB" id="3970464at2759"/>
<comment type="cofactor">
    <cofactor evidence="2">
        <name>a metal cation</name>
        <dbReference type="ChEBI" id="CHEBI:25213"/>
    </cofactor>
</comment>
<evidence type="ECO:0000256" key="9">
    <source>
        <dbReference type="ARBA" id="ARBA00022842"/>
    </source>
</evidence>
<gene>
    <name evidence="14" type="ORF">Vretifemale_2997</name>
</gene>
<dbReference type="CDD" id="cd07038">
    <property type="entry name" value="TPP_PYR_PDC_IPDC_like"/>
    <property type="match status" value="1"/>
</dbReference>
<dbReference type="GO" id="GO:0046872">
    <property type="term" value="F:metal ion binding"/>
    <property type="evidence" value="ECO:0007669"/>
    <property type="project" value="UniProtKB-KW"/>
</dbReference>
<evidence type="ECO:0000256" key="10">
    <source>
        <dbReference type="ARBA" id="ARBA00023052"/>
    </source>
</evidence>
<evidence type="ECO:0000256" key="11">
    <source>
        <dbReference type="ARBA" id="ARBA00023239"/>
    </source>
</evidence>
<evidence type="ECO:0000256" key="3">
    <source>
        <dbReference type="ARBA" id="ARBA00001964"/>
    </source>
</evidence>
<sequence>MCYCALKALGAPEQHLRLNDICFLLWTQSGGVKQSFEVVGNPTGDVDLPRAVNPPPEKPLGSGKGPQKHKIPLSSPDANLGVHIANRLVEIGCTTCFAVPGDFNLLLLDQLLKQPELDMVWCCNELNAGYAADGYARKRGVGCVCVTFCVGGFSVINAVAGAYSEDLPVIVISGGPNSQDHASNHILHHTTGLNEYGQQLRAFKECTCCQVVIQHIEDAHMLLDTAISEALLRRKPVYIEVACNLADLTHPSFARPPVPYALAVAHTNTASLEAAVEVCLEWLGRAVKPVLLQGVRTRPARTRA</sequence>
<dbReference type="InterPro" id="IPR012001">
    <property type="entry name" value="Thiamin_PyroP_enz_TPP-bd_dom"/>
</dbReference>
<comment type="caution">
    <text evidence="14">The sequence shown here is derived from an EMBL/GenBank/DDBJ whole genome shotgun (WGS) entry which is preliminary data.</text>
</comment>
<keyword evidence="10" id="KW-0786">Thiamine pyrophosphate</keyword>
<organism evidence="14 15">
    <name type="scientific">Volvox reticuliferus</name>
    <dbReference type="NCBI Taxonomy" id="1737510"/>
    <lineage>
        <taxon>Eukaryota</taxon>
        <taxon>Viridiplantae</taxon>
        <taxon>Chlorophyta</taxon>
        <taxon>core chlorophytes</taxon>
        <taxon>Chlorophyceae</taxon>
        <taxon>CS clade</taxon>
        <taxon>Chlamydomonadales</taxon>
        <taxon>Volvocaceae</taxon>
        <taxon>Volvox</taxon>
    </lineage>
</organism>
<comment type="catalytic activity">
    <reaction evidence="1">
        <text>a 2-oxocarboxylate + H(+) = an aldehyde + CO2</text>
        <dbReference type="Rhea" id="RHEA:11628"/>
        <dbReference type="ChEBI" id="CHEBI:15378"/>
        <dbReference type="ChEBI" id="CHEBI:16526"/>
        <dbReference type="ChEBI" id="CHEBI:17478"/>
        <dbReference type="ChEBI" id="CHEBI:35179"/>
        <dbReference type="EC" id="4.1.1.1"/>
    </reaction>
</comment>
<evidence type="ECO:0000313" key="15">
    <source>
        <dbReference type="Proteomes" id="UP000747110"/>
    </source>
</evidence>
<dbReference type="InterPro" id="IPR012110">
    <property type="entry name" value="PDC/IPDC-like"/>
</dbReference>
<dbReference type="Pfam" id="PF02776">
    <property type="entry name" value="TPP_enzyme_N"/>
    <property type="match status" value="1"/>
</dbReference>
<dbReference type="SUPFAM" id="SSF52518">
    <property type="entry name" value="Thiamin diphosphate-binding fold (THDP-binding)"/>
    <property type="match status" value="1"/>
</dbReference>
<evidence type="ECO:0000256" key="2">
    <source>
        <dbReference type="ARBA" id="ARBA00001920"/>
    </source>
</evidence>
<name>A0A8J4C1G1_9CHLO</name>
<comment type="subunit">
    <text evidence="5">Homotetramer.</text>
</comment>
<keyword evidence="15" id="KW-1185">Reference proteome</keyword>